<reference evidence="1 2" key="1">
    <citation type="journal article" date="2013" name="Environ. Microbiol.">
        <title>Genome analysis of Chitinivibrio alkaliphilus gen. nov., sp. nov., a novel extremely haloalkaliphilic anaerobic chitinolytic bacterium from the candidate phylum Termite Group 3.</title>
        <authorList>
            <person name="Sorokin D.Y."/>
            <person name="Gumerov V.M."/>
            <person name="Rakitin A.L."/>
            <person name="Beletsky A.V."/>
            <person name="Damste J.S."/>
            <person name="Muyzer G."/>
            <person name="Mardanov A.V."/>
            <person name="Ravin N.V."/>
        </authorList>
    </citation>
    <scope>NUCLEOTIDE SEQUENCE [LARGE SCALE GENOMIC DNA]</scope>
    <source>
        <strain evidence="1 2">ACht1</strain>
    </source>
</reference>
<evidence type="ECO:0000313" key="1">
    <source>
        <dbReference type="EMBL" id="ERP31854.1"/>
    </source>
</evidence>
<name>U7D5T5_9BACT</name>
<keyword evidence="2" id="KW-1185">Reference proteome</keyword>
<evidence type="ECO:0008006" key="3">
    <source>
        <dbReference type="Google" id="ProtNLM"/>
    </source>
</evidence>
<comment type="caution">
    <text evidence="1">The sequence shown here is derived from an EMBL/GenBank/DDBJ whole genome shotgun (WGS) entry which is preliminary data.</text>
</comment>
<dbReference type="Proteomes" id="UP000017148">
    <property type="component" value="Unassembled WGS sequence"/>
</dbReference>
<dbReference type="STRING" id="1313304.CALK_1305"/>
<dbReference type="RefSeq" id="WP_022636773.1">
    <property type="nucleotide sequence ID" value="NZ_ASJR01000009.1"/>
</dbReference>
<dbReference type="AlphaFoldDB" id="U7D5T5"/>
<accession>U7D5T5</accession>
<organism evidence="1 2">
    <name type="scientific">Chitinivibrio alkaliphilus ACht1</name>
    <dbReference type="NCBI Taxonomy" id="1313304"/>
    <lineage>
        <taxon>Bacteria</taxon>
        <taxon>Pseudomonadati</taxon>
        <taxon>Fibrobacterota</taxon>
        <taxon>Chitinivibrionia</taxon>
        <taxon>Chitinivibrionales</taxon>
        <taxon>Chitinivibrionaceae</taxon>
        <taxon>Chitinivibrio</taxon>
    </lineage>
</organism>
<protein>
    <recommendedName>
        <fullName evidence="3">Flagellar protein FliT</fullName>
    </recommendedName>
</protein>
<dbReference type="EMBL" id="ASJR01000009">
    <property type="protein sequence ID" value="ERP31854.1"/>
    <property type="molecule type" value="Genomic_DNA"/>
</dbReference>
<evidence type="ECO:0000313" key="2">
    <source>
        <dbReference type="Proteomes" id="UP000017148"/>
    </source>
</evidence>
<gene>
    <name evidence="1" type="ORF">CALK_1305</name>
</gene>
<proteinExistence type="predicted"/>
<sequence length="123" mass="14376">MTADDLIKQIYKKTRLMVSSLDDEDVALFNTTVEERGELIQKYETLSQKSASTPAVSTESQQLLRKIQQEDVRCHQIYERLYEKYSREYSSILEDIHTLSRKKNASRTYLAKPQAGSLFDQRH</sequence>